<dbReference type="InterPro" id="IPR043742">
    <property type="entry name" value="DUF5687"/>
</dbReference>
<feature type="transmembrane region" description="Helical" evidence="1">
    <location>
        <begin position="134"/>
        <end position="152"/>
    </location>
</feature>
<feature type="transmembrane region" description="Helical" evidence="1">
    <location>
        <begin position="347"/>
        <end position="367"/>
    </location>
</feature>
<feature type="transmembrane region" description="Helical" evidence="1">
    <location>
        <begin position="373"/>
        <end position="397"/>
    </location>
</feature>
<dbReference type="Pfam" id="PF18940">
    <property type="entry name" value="DUF5687"/>
    <property type="match status" value="1"/>
</dbReference>
<organism evidence="2 3">
    <name type="scientific">Flavobacterium macrobrachii</name>
    <dbReference type="NCBI Taxonomy" id="591204"/>
    <lineage>
        <taxon>Bacteria</taxon>
        <taxon>Pseudomonadati</taxon>
        <taxon>Bacteroidota</taxon>
        <taxon>Flavobacteriia</taxon>
        <taxon>Flavobacteriales</taxon>
        <taxon>Flavobacteriaceae</taxon>
        <taxon>Flavobacterium</taxon>
    </lineage>
</organism>
<feature type="transmembrane region" description="Helical" evidence="1">
    <location>
        <begin position="418"/>
        <end position="440"/>
    </location>
</feature>
<feature type="transmembrane region" description="Helical" evidence="1">
    <location>
        <begin position="164"/>
        <end position="182"/>
    </location>
</feature>
<feature type="transmembrane region" description="Helical" evidence="1">
    <location>
        <begin position="202"/>
        <end position="220"/>
    </location>
</feature>
<evidence type="ECO:0000313" key="2">
    <source>
        <dbReference type="EMBL" id="MBM6500860.1"/>
    </source>
</evidence>
<feature type="transmembrane region" description="Helical" evidence="1">
    <location>
        <begin position="273"/>
        <end position="291"/>
    </location>
</feature>
<protein>
    <recommendedName>
        <fullName evidence="4">ABC-2 type transport system permease protein</fullName>
    </recommendedName>
</protein>
<comment type="caution">
    <text evidence="2">The sequence shown here is derived from an EMBL/GenBank/DDBJ whole genome shotgun (WGS) entry which is preliminary data.</text>
</comment>
<dbReference type="RefSeq" id="WP_187656112.1">
    <property type="nucleotide sequence ID" value="NZ_JACSOD020000508.1"/>
</dbReference>
<keyword evidence="1" id="KW-1133">Transmembrane helix</keyword>
<dbReference type="EMBL" id="JACSOD020000508">
    <property type="protein sequence ID" value="MBM6500860.1"/>
    <property type="molecule type" value="Genomic_DNA"/>
</dbReference>
<keyword evidence="1" id="KW-0472">Membrane</keyword>
<keyword evidence="3" id="KW-1185">Reference proteome</keyword>
<evidence type="ECO:0000313" key="3">
    <source>
        <dbReference type="Proteomes" id="UP000759529"/>
    </source>
</evidence>
<feature type="transmembrane region" description="Helical" evidence="1">
    <location>
        <begin position="303"/>
        <end position="326"/>
    </location>
</feature>
<sequence>MFKHFIWLEWKSFLRSASFGTNLAMKIIMGLVAVYFLACFAIMGLGVYFILEDEGMKPLETVNKFMIYYFAVDLMVRYFLQKMPVMNIRPLLTLPIKKGTIVHFSLGKTALSFFNWTHALFFIPFTVVLLVKGYGYQAILWNIAMFALVYFNNFINILINNKDAVFYSVLAVFAGLGLTQYYNIFDITAYTQPFFQGMYDTNYLFLLPVLFLIAAYYFSFQYFKSNLNLDEGLAKKSEVAQTENYTWLEQFGILGTFLKNDIRLLRRNKRSKTTLIMSVVFVFYGLLFFTSSIEAYDNPAMKVFAGIFVSGGFLFTFGQFIPSWDSAYYQLLMSQNIPYKEYIKSKWWLMVIGTVISTLLASFYLYFGIHTYLIVVVAAIFNIGVNSHLVMLGGAFVKTPIDLTTSKQAFGDKQAFNVKTMLIAIPKMLLPMALYAAGYYLFSPNIGLLFVALAGVIGFMFRNYMFTKIEKIYKSEKYATIAAYKQKS</sequence>
<feature type="transmembrane region" description="Helical" evidence="1">
    <location>
        <begin position="62"/>
        <end position="80"/>
    </location>
</feature>
<evidence type="ECO:0000256" key="1">
    <source>
        <dbReference type="SAM" id="Phobius"/>
    </source>
</evidence>
<reference evidence="2 3" key="1">
    <citation type="submission" date="2021-02" db="EMBL/GenBank/DDBJ databases">
        <authorList>
            <person name="Jung H.S."/>
            <person name="Chun B.H."/>
            <person name="Jeon C.O."/>
        </authorList>
    </citation>
    <scope>NUCLEOTIDE SEQUENCE [LARGE SCALE GENOMIC DNA]</scope>
    <source>
        <strain evidence="2 3">LMG 25203</strain>
    </source>
</reference>
<feature type="transmembrane region" description="Helical" evidence="1">
    <location>
        <begin position="101"/>
        <end position="128"/>
    </location>
</feature>
<feature type="transmembrane region" description="Helical" evidence="1">
    <location>
        <begin position="27"/>
        <end position="50"/>
    </location>
</feature>
<dbReference type="Proteomes" id="UP000759529">
    <property type="component" value="Unassembled WGS sequence"/>
</dbReference>
<keyword evidence="1" id="KW-0812">Transmembrane</keyword>
<evidence type="ECO:0008006" key="4">
    <source>
        <dbReference type="Google" id="ProtNLM"/>
    </source>
</evidence>
<gene>
    <name evidence="2" type="ORF">H9X54_016335</name>
</gene>
<feature type="transmembrane region" description="Helical" evidence="1">
    <location>
        <begin position="446"/>
        <end position="465"/>
    </location>
</feature>
<proteinExistence type="predicted"/>
<accession>A0ABS2D399</accession>
<name>A0ABS2D399_9FLAO</name>